<evidence type="ECO:0000256" key="2">
    <source>
        <dbReference type="ARBA" id="ARBA00004371"/>
    </source>
</evidence>
<dbReference type="InterPro" id="IPR036156">
    <property type="entry name" value="Beta-gal/glucu_dom_sf"/>
</dbReference>
<protein>
    <recommendedName>
        <fullName evidence="4">beta-mannosidase</fullName>
        <ecNumber evidence="4">3.2.1.25</ecNumber>
    </recommendedName>
    <alternativeName>
        <fullName evidence="10">Mannanase</fullName>
    </alternativeName>
</protein>
<dbReference type="PANTHER" id="PTHR43730:SF1">
    <property type="entry name" value="BETA-MANNOSIDASE"/>
    <property type="match status" value="1"/>
</dbReference>
<feature type="signal peptide" evidence="11">
    <location>
        <begin position="1"/>
        <end position="23"/>
    </location>
</feature>
<dbReference type="Proteomes" id="UP000663882">
    <property type="component" value="Unassembled WGS sequence"/>
</dbReference>
<sequence>MTYQGCSVFIYLSFIFLFSGSNSTRITLTGDNWLVSNGSTLRATGAVPGTIHTILLSAKMIDDPYWGFGDTSMRSLIYQSWTFTKNFSLQVDFLNLTQFTLHFDQIDTVSNITLNECFLGNTSSMFIAYTFSVQRTCLHTDNVLRVEFMSPVTYALNQAISYNKTVQPTCPSSVQHGECHVQFIRKEPCSFSWDWGPAFAPIGITGNVYLEGINSSVPPLQLDSVNVISQSSATKVWQVDVRLSGGDNTTMYKFGFQLKNTTWSFNTTIRFNQKTIITLSVPNELVQLWWPNGHGDQPLYELIVSNNNQPIDSRFIGFRIVELIQSNYSDGINGTSFYFRINSRPIFIKGSNWIPSDSFQERVTNEKLEQLLTSAKLANMNMLRIWGGGIYERDYFYEIADRLGIMLWHDFMFACSLYPVDDAFLLNVRNEILYQVERLQSHPSIVLWAGNNENEMILAYYTKIIPPEEREPLRNDYRKLYIYTIMAAVAEVDPNGSRPFVPSSPSNGLESAKENYTAQNPQDPLFGDVHYYNYFMDTWKPDNYPIVRFMSETGVESMPSIETWQQVSNSTKDWNFRSALVQNREHHGNGQEEMMLQIERNLPLPVTNNTLTKFTQLIYLTQINQAMTLKTVSDHCRLNSPVDMINPNTSQGNTMGLMYWQLNDIWQAPTWSSIEYGLKWKMAHYYARHMYSPGYLVMKLTPYLSSVNDPTARLWLYYVNEFVNSTLNDVICTVNSLDKFDSRMIMTYTVSTGSPGVELVDVWIYALLMEQSGCSTSNQCLMLCSLCYLGDQPCEQQTIFFARPKDYQLYNPNLRTISIRQRSSTEIDFTINADNPALFVWLDLSNEVSGYFSSNGFHMFEPEITVTFTSWTSLTNIDSANFDLRITSLYDVTKP</sequence>
<gene>
    <name evidence="14" type="ORF">RFH988_LOCUS36740</name>
</gene>
<dbReference type="GO" id="GO:0004567">
    <property type="term" value="F:beta-mannosidase activity"/>
    <property type="evidence" value="ECO:0007669"/>
    <property type="project" value="UniProtKB-EC"/>
</dbReference>
<keyword evidence="5 11" id="KW-0732">Signal</keyword>
<keyword evidence="8" id="KW-0458">Lysosome</keyword>
<dbReference type="OrthoDB" id="2866996at2759"/>
<name>A0A815PLQ1_9BILA</name>
<dbReference type="EC" id="3.2.1.25" evidence="4"/>
<evidence type="ECO:0000313" key="15">
    <source>
        <dbReference type="Proteomes" id="UP000663882"/>
    </source>
</evidence>
<evidence type="ECO:0000256" key="7">
    <source>
        <dbReference type="ARBA" id="ARBA00023180"/>
    </source>
</evidence>
<evidence type="ECO:0000256" key="3">
    <source>
        <dbReference type="ARBA" id="ARBA00007401"/>
    </source>
</evidence>
<evidence type="ECO:0000256" key="6">
    <source>
        <dbReference type="ARBA" id="ARBA00022801"/>
    </source>
</evidence>
<organism evidence="14 15">
    <name type="scientific">Rotaria sordida</name>
    <dbReference type="NCBI Taxonomy" id="392033"/>
    <lineage>
        <taxon>Eukaryota</taxon>
        <taxon>Metazoa</taxon>
        <taxon>Spiralia</taxon>
        <taxon>Gnathifera</taxon>
        <taxon>Rotifera</taxon>
        <taxon>Eurotatoria</taxon>
        <taxon>Bdelloidea</taxon>
        <taxon>Philodinida</taxon>
        <taxon>Philodinidae</taxon>
        <taxon>Rotaria</taxon>
    </lineage>
</organism>
<dbReference type="InterPro" id="IPR050887">
    <property type="entry name" value="Beta-mannosidase_GH2"/>
</dbReference>
<dbReference type="Pfam" id="PF22666">
    <property type="entry name" value="Glyco_hydro_2_N2"/>
    <property type="match status" value="1"/>
</dbReference>
<evidence type="ECO:0000256" key="5">
    <source>
        <dbReference type="ARBA" id="ARBA00022729"/>
    </source>
</evidence>
<evidence type="ECO:0000256" key="8">
    <source>
        <dbReference type="ARBA" id="ARBA00023228"/>
    </source>
</evidence>
<evidence type="ECO:0000256" key="9">
    <source>
        <dbReference type="ARBA" id="ARBA00023295"/>
    </source>
</evidence>
<comment type="caution">
    <text evidence="14">The sequence shown here is derived from an EMBL/GenBank/DDBJ whole genome shotgun (WGS) entry which is preliminary data.</text>
</comment>
<evidence type="ECO:0000259" key="12">
    <source>
        <dbReference type="Pfam" id="PF17753"/>
    </source>
</evidence>
<dbReference type="InterPro" id="IPR054593">
    <property type="entry name" value="Beta-mannosidase-like_N2"/>
</dbReference>
<dbReference type="PANTHER" id="PTHR43730">
    <property type="entry name" value="BETA-MANNOSIDASE"/>
    <property type="match status" value="1"/>
</dbReference>
<dbReference type="Gene3D" id="2.60.120.260">
    <property type="entry name" value="Galactose-binding domain-like"/>
    <property type="match status" value="1"/>
</dbReference>
<dbReference type="FunFam" id="3.20.20.80:FF:000050">
    <property type="entry name" value="Beta-mannosidase B"/>
    <property type="match status" value="1"/>
</dbReference>
<keyword evidence="6" id="KW-0378">Hydrolase</keyword>
<dbReference type="Pfam" id="PF17753">
    <property type="entry name" value="Ig_mannosidase"/>
    <property type="match status" value="1"/>
</dbReference>
<dbReference type="SUPFAM" id="SSF51445">
    <property type="entry name" value="(Trans)glycosidases"/>
    <property type="match status" value="1"/>
</dbReference>
<dbReference type="SUPFAM" id="SSF49303">
    <property type="entry name" value="beta-Galactosidase/glucuronidase domain"/>
    <property type="match status" value="1"/>
</dbReference>
<dbReference type="InterPro" id="IPR013783">
    <property type="entry name" value="Ig-like_fold"/>
</dbReference>
<comment type="catalytic activity">
    <reaction evidence="1">
        <text>Hydrolysis of terminal, non-reducing beta-D-mannose residues in beta-D-mannosides.</text>
        <dbReference type="EC" id="3.2.1.25"/>
    </reaction>
</comment>
<evidence type="ECO:0000256" key="1">
    <source>
        <dbReference type="ARBA" id="ARBA00000829"/>
    </source>
</evidence>
<dbReference type="GO" id="GO:0006516">
    <property type="term" value="P:glycoprotein catabolic process"/>
    <property type="evidence" value="ECO:0007669"/>
    <property type="project" value="TreeGrafter"/>
</dbReference>
<dbReference type="GO" id="GO:0005764">
    <property type="term" value="C:lysosome"/>
    <property type="evidence" value="ECO:0007669"/>
    <property type="project" value="UniProtKB-SubCell"/>
</dbReference>
<dbReference type="InterPro" id="IPR017853">
    <property type="entry name" value="GH"/>
</dbReference>
<keyword evidence="9" id="KW-0326">Glycosidase</keyword>
<feature type="domain" description="Beta-mannosidase-like galactose-binding" evidence="13">
    <location>
        <begin position="41"/>
        <end position="205"/>
    </location>
</feature>
<evidence type="ECO:0000256" key="11">
    <source>
        <dbReference type="SAM" id="SignalP"/>
    </source>
</evidence>
<keyword evidence="7" id="KW-0325">Glycoprotein</keyword>
<evidence type="ECO:0000256" key="10">
    <source>
        <dbReference type="ARBA" id="ARBA00033445"/>
    </source>
</evidence>
<dbReference type="SUPFAM" id="SSF49785">
    <property type="entry name" value="Galactose-binding domain-like"/>
    <property type="match status" value="1"/>
</dbReference>
<proteinExistence type="inferred from homology"/>
<comment type="similarity">
    <text evidence="3">Belongs to the glycosyl hydrolase 2 family.</text>
</comment>
<evidence type="ECO:0000313" key="14">
    <source>
        <dbReference type="EMBL" id="CAF1450594.1"/>
    </source>
</evidence>
<accession>A0A815PLQ1</accession>
<feature type="chain" id="PRO_5032669425" description="beta-mannosidase" evidence="11">
    <location>
        <begin position="24"/>
        <end position="895"/>
    </location>
</feature>
<reference evidence="14" key="1">
    <citation type="submission" date="2021-02" db="EMBL/GenBank/DDBJ databases">
        <authorList>
            <person name="Nowell W R."/>
        </authorList>
    </citation>
    <scope>NUCLEOTIDE SEQUENCE</scope>
</reference>
<dbReference type="FunFam" id="2.60.120.260:FF:000060">
    <property type="entry name" value="Probable beta-mannosidase"/>
    <property type="match status" value="1"/>
</dbReference>
<comment type="subcellular location">
    <subcellularLocation>
        <location evidence="2">Lysosome</location>
    </subcellularLocation>
</comment>
<dbReference type="Gene3D" id="3.20.20.80">
    <property type="entry name" value="Glycosidases"/>
    <property type="match status" value="1"/>
</dbReference>
<dbReference type="InterPro" id="IPR041625">
    <property type="entry name" value="Beta-mannosidase_Ig"/>
</dbReference>
<evidence type="ECO:0000259" key="13">
    <source>
        <dbReference type="Pfam" id="PF22666"/>
    </source>
</evidence>
<feature type="domain" description="Beta-mannosidase Ig-fold" evidence="12">
    <location>
        <begin position="811"/>
        <end position="891"/>
    </location>
</feature>
<dbReference type="AlphaFoldDB" id="A0A815PLQ1"/>
<evidence type="ECO:0000256" key="4">
    <source>
        <dbReference type="ARBA" id="ARBA00012754"/>
    </source>
</evidence>
<dbReference type="InterPro" id="IPR008979">
    <property type="entry name" value="Galactose-bd-like_sf"/>
</dbReference>
<dbReference type="Gene3D" id="2.60.40.10">
    <property type="entry name" value="Immunoglobulins"/>
    <property type="match status" value="2"/>
</dbReference>
<dbReference type="EMBL" id="CAJNOO010006581">
    <property type="protein sequence ID" value="CAF1450594.1"/>
    <property type="molecule type" value="Genomic_DNA"/>
</dbReference>